<gene>
    <name evidence="3" type="ORF">IF202_15615</name>
</gene>
<dbReference type="Proteomes" id="UP000604161">
    <property type="component" value="Unassembled WGS sequence"/>
</dbReference>
<evidence type="ECO:0000256" key="1">
    <source>
        <dbReference type="SAM" id="MobiDB-lite"/>
    </source>
</evidence>
<dbReference type="EMBL" id="JACYFC010000006">
    <property type="protein sequence ID" value="MBD5772466.1"/>
    <property type="molecule type" value="Genomic_DNA"/>
</dbReference>
<proteinExistence type="predicted"/>
<keyword evidence="4" id="KW-1185">Reference proteome</keyword>
<name>A0ABR8P2H9_9GAMM</name>
<comment type="caution">
    <text evidence="3">The sequence shown here is derived from an EMBL/GenBank/DDBJ whole genome shotgun (WGS) entry which is preliminary data.</text>
</comment>
<feature type="compositionally biased region" description="Polar residues" evidence="1">
    <location>
        <begin position="38"/>
        <end position="63"/>
    </location>
</feature>
<accession>A0ABR8P2H9</accession>
<protein>
    <recommendedName>
        <fullName evidence="2">Transcriptional regulator SutA RNAP-binding domain-containing protein</fullName>
    </recommendedName>
</protein>
<organism evidence="3 4">
    <name type="scientific">Marinomonas colpomeniae</name>
    <dbReference type="NCBI Taxonomy" id="2774408"/>
    <lineage>
        <taxon>Bacteria</taxon>
        <taxon>Pseudomonadati</taxon>
        <taxon>Pseudomonadota</taxon>
        <taxon>Gammaproteobacteria</taxon>
        <taxon>Oceanospirillales</taxon>
        <taxon>Oceanospirillaceae</taxon>
        <taxon>Marinomonas</taxon>
    </lineage>
</organism>
<reference evidence="3 4" key="1">
    <citation type="submission" date="2020-09" db="EMBL/GenBank/DDBJ databases">
        <title>Marinomonas sp. nov., isolated from the cysticercosis algae of Qingdao, China.</title>
        <authorList>
            <person name="Sun X."/>
        </authorList>
    </citation>
    <scope>NUCLEOTIDE SEQUENCE [LARGE SCALE GENOMIC DNA]</scope>
    <source>
        <strain evidence="3 4">SM2066</strain>
    </source>
</reference>
<evidence type="ECO:0000313" key="3">
    <source>
        <dbReference type="EMBL" id="MBD5772466.1"/>
    </source>
</evidence>
<feature type="region of interest" description="Disordered" evidence="1">
    <location>
        <begin position="1"/>
        <end position="63"/>
    </location>
</feature>
<evidence type="ECO:0000259" key="2">
    <source>
        <dbReference type="Pfam" id="PF20661"/>
    </source>
</evidence>
<sequence length="63" mass="6718">MATKKKQPAASETSESIEKQMQEFLARGGEIDKIDSGVSGQSQLTGSRHISLGNSKTKPQTPS</sequence>
<feature type="domain" description="Transcriptional regulator SutA RNAP-binding" evidence="2">
    <location>
        <begin position="8"/>
        <end position="41"/>
    </location>
</feature>
<dbReference type="InterPro" id="IPR049191">
    <property type="entry name" value="SutA_RBD"/>
</dbReference>
<evidence type="ECO:0000313" key="4">
    <source>
        <dbReference type="Proteomes" id="UP000604161"/>
    </source>
</evidence>
<dbReference type="Pfam" id="PF20661">
    <property type="entry name" value="SutA-RBD"/>
    <property type="match status" value="1"/>
</dbReference>
<dbReference type="RefSeq" id="WP_191595853.1">
    <property type="nucleotide sequence ID" value="NZ_JACYFC010000006.1"/>
</dbReference>